<dbReference type="Proteomes" id="UP000182598">
    <property type="component" value="Unassembled WGS sequence"/>
</dbReference>
<evidence type="ECO:0000256" key="1">
    <source>
        <dbReference type="SAM" id="SignalP"/>
    </source>
</evidence>
<dbReference type="RefSeq" id="WP_055438185.1">
    <property type="nucleotide sequence ID" value="NZ_CYHB01000001.1"/>
</dbReference>
<dbReference type="OrthoDB" id="5295757at2"/>
<dbReference type="AlphaFoldDB" id="A0A0K6GX99"/>
<dbReference type="InterPro" id="IPR004658">
    <property type="entry name" value="OMP_Slp"/>
</dbReference>
<sequence>MKAWIKHSAIVVAALSLAACSAVPDRLQVANEDALVAYETVLEAPNANNGEMARWGGVIAEVRNSDAGTVIEVVNFPLNSWGRPVPGEQSSGRFRATLNGFVDPMVYTQGSEVTFTGTVAGVEKGTIGEYNYLFPLLNVSAKYLWPERKEKAQMEVNYDALWYRHYYYTRPFYPRPVYIPGPVMKDQPKQGDN</sequence>
<keyword evidence="2" id="KW-0449">Lipoprotein</keyword>
<gene>
    <name evidence="2" type="ORF">Ga0061064_0499</name>
</gene>
<accession>A0A0K6GX99</accession>
<evidence type="ECO:0000313" key="2">
    <source>
        <dbReference type="EMBL" id="CUA83244.1"/>
    </source>
</evidence>
<feature type="signal peptide" evidence="1">
    <location>
        <begin position="1"/>
        <end position="21"/>
    </location>
</feature>
<keyword evidence="1" id="KW-0732">Signal</keyword>
<proteinExistence type="predicted"/>
<dbReference type="NCBIfam" id="TIGR00752">
    <property type="entry name" value="slp"/>
    <property type="match status" value="1"/>
</dbReference>
<dbReference type="EMBL" id="CYHB01000001">
    <property type="protein sequence ID" value="CUA83244.1"/>
    <property type="molecule type" value="Genomic_DNA"/>
</dbReference>
<protein>
    <submittedName>
        <fullName evidence="2">Outer membrane lipoprotein, Slp family</fullName>
    </submittedName>
</protein>
<dbReference type="PROSITE" id="PS51257">
    <property type="entry name" value="PROKAR_LIPOPROTEIN"/>
    <property type="match status" value="1"/>
</dbReference>
<name>A0A0K6GX99_9GAMM</name>
<keyword evidence="3" id="KW-1185">Reference proteome</keyword>
<dbReference type="PANTHER" id="PTHR37530:SF1">
    <property type="entry name" value="OUTER MEMBRANE PROTEIN SLP"/>
    <property type="match status" value="1"/>
</dbReference>
<dbReference type="GO" id="GO:0019867">
    <property type="term" value="C:outer membrane"/>
    <property type="evidence" value="ECO:0007669"/>
    <property type="project" value="InterPro"/>
</dbReference>
<reference evidence="3" key="1">
    <citation type="submission" date="2015-08" db="EMBL/GenBank/DDBJ databases">
        <authorList>
            <person name="Varghese N."/>
        </authorList>
    </citation>
    <scope>NUCLEOTIDE SEQUENCE [LARGE SCALE GENOMIC DNA]</scope>
    <source>
        <strain evidence="3">DSM 27808</strain>
    </source>
</reference>
<dbReference type="PIRSF" id="PIRSF004982">
    <property type="entry name" value="SlP"/>
    <property type="match status" value="1"/>
</dbReference>
<organism evidence="2 3">
    <name type="scientific">Pseudidiomarina woesei</name>
    <dbReference type="NCBI Taxonomy" id="1381080"/>
    <lineage>
        <taxon>Bacteria</taxon>
        <taxon>Pseudomonadati</taxon>
        <taxon>Pseudomonadota</taxon>
        <taxon>Gammaproteobacteria</taxon>
        <taxon>Alteromonadales</taxon>
        <taxon>Idiomarinaceae</taxon>
        <taxon>Pseudidiomarina</taxon>
    </lineage>
</organism>
<feature type="chain" id="PRO_5005503841" evidence="1">
    <location>
        <begin position="22"/>
        <end position="193"/>
    </location>
</feature>
<dbReference type="PANTHER" id="PTHR37530">
    <property type="entry name" value="OUTER MEMBRANE PROTEIN SLP"/>
    <property type="match status" value="1"/>
</dbReference>
<dbReference type="Pfam" id="PF03843">
    <property type="entry name" value="Slp"/>
    <property type="match status" value="1"/>
</dbReference>
<evidence type="ECO:0000313" key="3">
    <source>
        <dbReference type="Proteomes" id="UP000182598"/>
    </source>
</evidence>